<dbReference type="PANTHER" id="PTHR36834">
    <property type="entry name" value="MEMBRANE PROTEIN-RELATED"/>
    <property type="match status" value="1"/>
</dbReference>
<feature type="transmembrane region" description="Helical" evidence="1">
    <location>
        <begin position="84"/>
        <end position="104"/>
    </location>
</feature>
<sequence length="163" mass="17932">MAHIPERRTASWLAVAYAIAVGLIAFWPVPVDRAGYGTLLRVIDWLQEHGMPWLNYSIVEFGANILFFVPFGILGVFILGARRWWLTIVLGFVATAGIEIVQYTFLSNRYATADDIIANTTGAVIGTVIGLVAIGIRAATRAARRPRPVPARAPSYPQRTPVR</sequence>
<dbReference type="InterPro" id="IPR006976">
    <property type="entry name" value="VanZ-like"/>
</dbReference>
<dbReference type="Proteomes" id="UP000230161">
    <property type="component" value="Unassembled WGS sequence"/>
</dbReference>
<evidence type="ECO:0000259" key="2">
    <source>
        <dbReference type="Pfam" id="PF04892"/>
    </source>
</evidence>
<dbReference type="AlphaFoldDB" id="A0A2M9BC61"/>
<organism evidence="3 4">
    <name type="scientific">Compostimonas suwonensis</name>
    <dbReference type="NCBI Taxonomy" id="1048394"/>
    <lineage>
        <taxon>Bacteria</taxon>
        <taxon>Bacillati</taxon>
        <taxon>Actinomycetota</taxon>
        <taxon>Actinomycetes</taxon>
        <taxon>Micrococcales</taxon>
        <taxon>Microbacteriaceae</taxon>
        <taxon>Compostimonas</taxon>
    </lineage>
</organism>
<dbReference type="PANTHER" id="PTHR36834:SF1">
    <property type="entry name" value="INTEGRAL MEMBRANE PROTEIN"/>
    <property type="match status" value="1"/>
</dbReference>
<keyword evidence="1" id="KW-0812">Transmembrane</keyword>
<keyword evidence="1" id="KW-0472">Membrane</keyword>
<dbReference type="RefSeq" id="WP_100345655.1">
    <property type="nucleotide sequence ID" value="NZ_PGFB01000005.1"/>
</dbReference>
<dbReference type="InterPro" id="IPR053150">
    <property type="entry name" value="Teicoplanin_resist-assoc"/>
</dbReference>
<feature type="transmembrane region" description="Helical" evidence="1">
    <location>
        <begin position="12"/>
        <end position="29"/>
    </location>
</feature>
<feature type="transmembrane region" description="Helical" evidence="1">
    <location>
        <begin position="116"/>
        <end position="136"/>
    </location>
</feature>
<evidence type="ECO:0000313" key="3">
    <source>
        <dbReference type="EMBL" id="PJJ55540.1"/>
    </source>
</evidence>
<dbReference type="EMBL" id="PGFB01000005">
    <property type="protein sequence ID" value="PJJ55540.1"/>
    <property type="molecule type" value="Genomic_DNA"/>
</dbReference>
<evidence type="ECO:0000256" key="1">
    <source>
        <dbReference type="SAM" id="Phobius"/>
    </source>
</evidence>
<feature type="transmembrane region" description="Helical" evidence="1">
    <location>
        <begin position="61"/>
        <end position="79"/>
    </location>
</feature>
<dbReference type="Pfam" id="PF04892">
    <property type="entry name" value="VanZ"/>
    <property type="match status" value="1"/>
</dbReference>
<protein>
    <submittedName>
        <fullName evidence="3">VanZ like protein</fullName>
    </submittedName>
</protein>
<proteinExistence type="predicted"/>
<dbReference type="OrthoDB" id="3787741at2"/>
<evidence type="ECO:0000313" key="4">
    <source>
        <dbReference type="Proteomes" id="UP000230161"/>
    </source>
</evidence>
<reference evidence="3 4" key="1">
    <citation type="submission" date="2017-11" db="EMBL/GenBank/DDBJ databases">
        <title>Genomic Encyclopedia of Archaeal and Bacterial Type Strains, Phase II (KMG-II): From Individual Species to Whole Genera.</title>
        <authorList>
            <person name="Goeker M."/>
        </authorList>
    </citation>
    <scope>NUCLEOTIDE SEQUENCE [LARGE SCALE GENOMIC DNA]</scope>
    <source>
        <strain evidence="3 4">DSM 25625</strain>
    </source>
</reference>
<keyword evidence="4" id="KW-1185">Reference proteome</keyword>
<comment type="caution">
    <text evidence="3">The sequence shown here is derived from an EMBL/GenBank/DDBJ whole genome shotgun (WGS) entry which is preliminary data.</text>
</comment>
<keyword evidence="1" id="KW-1133">Transmembrane helix</keyword>
<gene>
    <name evidence="3" type="ORF">CLV54_2887</name>
</gene>
<feature type="domain" description="VanZ-like" evidence="2">
    <location>
        <begin position="15"/>
        <end position="130"/>
    </location>
</feature>
<accession>A0A2M9BC61</accession>
<name>A0A2M9BC61_9MICO</name>